<evidence type="ECO:0000313" key="1">
    <source>
        <dbReference type="Proteomes" id="UP000887579"/>
    </source>
</evidence>
<protein>
    <submittedName>
        <fullName evidence="2">SKP1 component POZ domain-containing protein</fullName>
    </submittedName>
</protein>
<proteinExistence type="predicted"/>
<organism evidence="1 2">
    <name type="scientific">Panagrolaimus sp. ES5</name>
    <dbReference type="NCBI Taxonomy" id="591445"/>
    <lineage>
        <taxon>Eukaryota</taxon>
        <taxon>Metazoa</taxon>
        <taxon>Ecdysozoa</taxon>
        <taxon>Nematoda</taxon>
        <taxon>Chromadorea</taxon>
        <taxon>Rhabditida</taxon>
        <taxon>Tylenchina</taxon>
        <taxon>Panagrolaimomorpha</taxon>
        <taxon>Panagrolaimoidea</taxon>
        <taxon>Panagrolaimidae</taxon>
        <taxon>Panagrolaimus</taxon>
    </lineage>
</organism>
<sequence>MAAEPEPTFILQSNDDKTFEVNKKVIAQSVVLSEMMELVTDTETKTIPLTISATLLKPIVEYCNLYQDAEAYEMKDPPPMSLTEKDSEFMKDISNDILEDLTNAANYLNIPRLIDACLLHLRDQMRLNKIKNNQKTINFTYEEQQKLYEKYVTWL</sequence>
<accession>A0AC34GR27</accession>
<dbReference type="WBParaSite" id="ES5_v2.g6903.t1">
    <property type="protein sequence ID" value="ES5_v2.g6903.t1"/>
    <property type="gene ID" value="ES5_v2.g6903"/>
</dbReference>
<name>A0AC34GR27_9BILA</name>
<reference evidence="2" key="1">
    <citation type="submission" date="2022-11" db="UniProtKB">
        <authorList>
            <consortium name="WormBaseParasite"/>
        </authorList>
    </citation>
    <scope>IDENTIFICATION</scope>
</reference>
<dbReference type="Proteomes" id="UP000887579">
    <property type="component" value="Unplaced"/>
</dbReference>
<evidence type="ECO:0000313" key="2">
    <source>
        <dbReference type="WBParaSite" id="ES5_v2.g6903.t1"/>
    </source>
</evidence>